<sequence length="414" mass="45682">MLAPFDPDQSELGLQVQVDLTGRRFLIVSAPFGRFGRVLAHAIEARGGEVRRMLFNAGDVSNWGRSGGVPFREGAELWPERLAVLEAEFTDIIVFGEGGPYNQGVLNQASRLKARVWVLENGYFRPDWITLERNGVNGSSALPRSASGYPPPPPELPVSRPVGKILPHHVINISLYHAVQPLGRLLFPHYRHHYSASPWRQCLGHVRRYLGLGMRPQGASNADRLRTKGPFFIACLQRDGDAQLLRYSDIHDNLSFLARVMDSFAAGAPAHSRLVVKNHPLDPGIVNLARETRRMAEARGLKGRVDFIDGGNLAQLCRASEGMVVNNSSAALSALGFGTPVKVLGQAFFDFEGLTDQQPLDAFWQAPRPAERQLFAAFRAYVINRTQINGNYHEPRVMAATAARVADALATRLI</sequence>
<reference evidence="1 2" key="2">
    <citation type="submission" date="2017-06" db="EMBL/GenBank/DDBJ databases">
        <authorList>
            <person name="Kim H.J."/>
            <person name="Triplett B.A."/>
        </authorList>
    </citation>
    <scope>NUCLEOTIDE SEQUENCE [LARGE SCALE GENOMIC DNA]</scope>
    <source>
        <strain evidence="1 2">BZC3</strain>
    </source>
</reference>
<evidence type="ECO:0000313" key="1">
    <source>
        <dbReference type="EMBL" id="ASD27331.1"/>
    </source>
</evidence>
<dbReference type="Proteomes" id="UP000197024">
    <property type="component" value="Chromosome"/>
</dbReference>
<name>A0A1Z3LYQ3_BREDI</name>
<dbReference type="Pfam" id="PF05159">
    <property type="entry name" value="Capsule_synth"/>
    <property type="match status" value="1"/>
</dbReference>
<dbReference type="STRING" id="293.GCA_000988015_01035"/>
<protein>
    <submittedName>
        <fullName evidence="1">Capsular biosynthesis protein</fullName>
    </submittedName>
</protein>
<dbReference type="GO" id="GO:0015774">
    <property type="term" value="P:polysaccharide transport"/>
    <property type="evidence" value="ECO:0007669"/>
    <property type="project" value="InterPro"/>
</dbReference>
<dbReference type="CDD" id="cd16441">
    <property type="entry name" value="beta_Kdo_transferase_KpsS"/>
    <property type="match status" value="1"/>
</dbReference>
<dbReference type="InterPro" id="IPR007833">
    <property type="entry name" value="Capsule_polysaccharide_synth"/>
</dbReference>
<evidence type="ECO:0000313" key="2">
    <source>
        <dbReference type="Proteomes" id="UP000197024"/>
    </source>
</evidence>
<dbReference type="GO" id="GO:0000271">
    <property type="term" value="P:polysaccharide biosynthetic process"/>
    <property type="evidence" value="ECO:0007669"/>
    <property type="project" value="InterPro"/>
</dbReference>
<dbReference type="AlphaFoldDB" id="A0A1Z3LYQ3"/>
<dbReference type="EMBL" id="CP021995">
    <property type="protein sequence ID" value="ASD27331.1"/>
    <property type="molecule type" value="Genomic_DNA"/>
</dbReference>
<proteinExistence type="predicted"/>
<accession>A0A1Z3LYQ3</accession>
<organism evidence="1 2">
    <name type="scientific">Brevundimonas diminuta</name>
    <name type="common">Pseudomonas diminuta</name>
    <dbReference type="NCBI Taxonomy" id="293"/>
    <lineage>
        <taxon>Bacteria</taxon>
        <taxon>Pseudomonadati</taxon>
        <taxon>Pseudomonadota</taxon>
        <taxon>Alphaproteobacteria</taxon>
        <taxon>Caulobacterales</taxon>
        <taxon>Caulobacteraceae</taxon>
        <taxon>Brevundimonas</taxon>
    </lineage>
</organism>
<gene>
    <name evidence="1" type="ORF">CD943_10815</name>
</gene>
<reference evidence="1 2" key="1">
    <citation type="submission" date="2017-06" db="EMBL/GenBank/DDBJ databases">
        <title>Biodegradation of gentamicin by bacterial consortia AMQD4 in synthetic medium and raw gentamicin sewage.</title>
        <authorList>
            <person name="Chang H."/>
            <person name="Feng Y."/>
            <person name="Li Z."/>
            <person name="Xue J."/>
            <person name="Cheng D."/>
        </authorList>
    </citation>
    <scope>NUCLEOTIDE SEQUENCE [LARGE SCALE GENOMIC DNA]</scope>
    <source>
        <strain evidence="1 2">BZC3</strain>
    </source>
</reference>